<evidence type="ECO:0000313" key="3">
    <source>
        <dbReference type="Proteomes" id="UP000823388"/>
    </source>
</evidence>
<dbReference type="Proteomes" id="UP000823388">
    <property type="component" value="Chromosome 5K"/>
</dbReference>
<organism evidence="2 3">
    <name type="scientific">Panicum virgatum</name>
    <name type="common">Blackwell switchgrass</name>
    <dbReference type="NCBI Taxonomy" id="38727"/>
    <lineage>
        <taxon>Eukaryota</taxon>
        <taxon>Viridiplantae</taxon>
        <taxon>Streptophyta</taxon>
        <taxon>Embryophyta</taxon>
        <taxon>Tracheophyta</taxon>
        <taxon>Spermatophyta</taxon>
        <taxon>Magnoliopsida</taxon>
        <taxon>Liliopsida</taxon>
        <taxon>Poales</taxon>
        <taxon>Poaceae</taxon>
        <taxon>PACMAD clade</taxon>
        <taxon>Panicoideae</taxon>
        <taxon>Panicodae</taxon>
        <taxon>Paniceae</taxon>
        <taxon>Panicinae</taxon>
        <taxon>Panicum</taxon>
        <taxon>Panicum sect. Hiantes</taxon>
    </lineage>
</organism>
<comment type="caution">
    <text evidence="2">The sequence shown here is derived from an EMBL/GenBank/DDBJ whole genome shotgun (WGS) entry which is preliminary data.</text>
</comment>
<name>A0A8T0SJB8_PANVG</name>
<gene>
    <name evidence="2" type="ORF">PVAP13_5KG158500</name>
</gene>
<feature type="transmembrane region" description="Helical" evidence="1">
    <location>
        <begin position="72"/>
        <end position="92"/>
    </location>
</feature>
<dbReference type="EMBL" id="CM029045">
    <property type="protein sequence ID" value="KAG2596399.1"/>
    <property type="molecule type" value="Genomic_DNA"/>
</dbReference>
<feature type="transmembrane region" description="Helical" evidence="1">
    <location>
        <begin position="44"/>
        <end position="66"/>
    </location>
</feature>
<keyword evidence="1" id="KW-1133">Transmembrane helix</keyword>
<sequence>MAARSAAAAACDAVRGAFGDRLRSVVSRLRSCHRSISAACSSPGVLAAGLAVAALLCCGAAAAAAFPRAAASLLPLAATTAICCAASGLFAAEEQRGAAEAVEAVVLVGGRRRRGKPEAGLVQVIGEANASAYGGAGGSVQVGCFLRRSAWRGVDEDGEEVVFAGTLAPSCLAGAGGVQRLGHGALEEEVAAMRVDRLAEGVWNSYFGGWSRWHNVDAA</sequence>
<reference evidence="2" key="1">
    <citation type="submission" date="2020-05" db="EMBL/GenBank/DDBJ databases">
        <title>WGS assembly of Panicum virgatum.</title>
        <authorList>
            <person name="Lovell J.T."/>
            <person name="Jenkins J."/>
            <person name="Shu S."/>
            <person name="Juenger T.E."/>
            <person name="Schmutz J."/>
        </authorList>
    </citation>
    <scope>NUCLEOTIDE SEQUENCE</scope>
    <source>
        <strain evidence="2">AP13</strain>
    </source>
</reference>
<dbReference type="AlphaFoldDB" id="A0A8T0SJB8"/>
<dbReference type="OrthoDB" id="667144at2759"/>
<proteinExistence type="predicted"/>
<protein>
    <submittedName>
        <fullName evidence="2">Uncharacterized protein</fullName>
    </submittedName>
</protein>
<evidence type="ECO:0000313" key="2">
    <source>
        <dbReference type="EMBL" id="KAG2596399.1"/>
    </source>
</evidence>
<accession>A0A8T0SJB8</accession>
<keyword evidence="1" id="KW-0812">Transmembrane</keyword>
<evidence type="ECO:0000256" key="1">
    <source>
        <dbReference type="SAM" id="Phobius"/>
    </source>
</evidence>
<keyword evidence="1" id="KW-0472">Membrane</keyword>
<keyword evidence="3" id="KW-1185">Reference proteome</keyword>